<keyword evidence="4" id="KW-1185">Reference proteome</keyword>
<reference evidence="3 4" key="1">
    <citation type="submission" date="2020-09" db="EMBL/GenBank/DDBJ databases">
        <title>De no assembly of potato wild relative species, Solanum commersonii.</title>
        <authorList>
            <person name="Cho K."/>
        </authorList>
    </citation>
    <scope>NUCLEOTIDE SEQUENCE [LARGE SCALE GENOMIC DNA]</scope>
    <source>
        <strain evidence="3">LZ3.2</strain>
        <tissue evidence="3">Leaf</tissue>
    </source>
</reference>
<sequence>MRFQWFQCINKNVWPPKYKRLAGRPRKRRGKNTDEKITVNTNCCERCGQEGHNERTCTFFPNEE</sequence>
<evidence type="ECO:0000313" key="4">
    <source>
        <dbReference type="Proteomes" id="UP000824120"/>
    </source>
</evidence>
<dbReference type="PROSITE" id="PS50158">
    <property type="entry name" value="ZF_CCHC"/>
    <property type="match status" value="1"/>
</dbReference>
<dbReference type="GO" id="GO:0003676">
    <property type="term" value="F:nucleic acid binding"/>
    <property type="evidence" value="ECO:0007669"/>
    <property type="project" value="InterPro"/>
</dbReference>
<dbReference type="SUPFAM" id="SSF57756">
    <property type="entry name" value="Retrovirus zinc finger-like domains"/>
    <property type="match status" value="1"/>
</dbReference>
<dbReference type="Proteomes" id="UP000824120">
    <property type="component" value="Chromosome 2"/>
</dbReference>
<evidence type="ECO:0000313" key="3">
    <source>
        <dbReference type="EMBL" id="KAG5623829.1"/>
    </source>
</evidence>
<accession>A0A9J6AGQ2</accession>
<keyword evidence="1" id="KW-0863">Zinc-finger</keyword>
<dbReference type="EMBL" id="JACXVP010000002">
    <property type="protein sequence ID" value="KAG5623829.1"/>
    <property type="molecule type" value="Genomic_DNA"/>
</dbReference>
<evidence type="ECO:0000259" key="2">
    <source>
        <dbReference type="PROSITE" id="PS50158"/>
    </source>
</evidence>
<proteinExistence type="predicted"/>
<comment type="caution">
    <text evidence="3">The sequence shown here is derived from an EMBL/GenBank/DDBJ whole genome shotgun (WGS) entry which is preliminary data.</text>
</comment>
<keyword evidence="1" id="KW-0479">Metal-binding</keyword>
<name>A0A9J6AGQ2_SOLCO</name>
<organism evidence="3 4">
    <name type="scientific">Solanum commersonii</name>
    <name type="common">Commerson's wild potato</name>
    <name type="synonym">Commerson's nightshade</name>
    <dbReference type="NCBI Taxonomy" id="4109"/>
    <lineage>
        <taxon>Eukaryota</taxon>
        <taxon>Viridiplantae</taxon>
        <taxon>Streptophyta</taxon>
        <taxon>Embryophyta</taxon>
        <taxon>Tracheophyta</taxon>
        <taxon>Spermatophyta</taxon>
        <taxon>Magnoliopsida</taxon>
        <taxon>eudicotyledons</taxon>
        <taxon>Gunneridae</taxon>
        <taxon>Pentapetalae</taxon>
        <taxon>asterids</taxon>
        <taxon>lamiids</taxon>
        <taxon>Solanales</taxon>
        <taxon>Solanaceae</taxon>
        <taxon>Solanoideae</taxon>
        <taxon>Solaneae</taxon>
        <taxon>Solanum</taxon>
    </lineage>
</organism>
<evidence type="ECO:0000256" key="1">
    <source>
        <dbReference type="PROSITE-ProRule" id="PRU00047"/>
    </source>
</evidence>
<keyword evidence="1" id="KW-0862">Zinc</keyword>
<dbReference type="InterPro" id="IPR001878">
    <property type="entry name" value="Znf_CCHC"/>
</dbReference>
<protein>
    <recommendedName>
        <fullName evidence="2">CCHC-type domain-containing protein</fullName>
    </recommendedName>
</protein>
<feature type="domain" description="CCHC-type" evidence="2">
    <location>
        <begin position="44"/>
        <end position="57"/>
    </location>
</feature>
<dbReference type="GO" id="GO:0008270">
    <property type="term" value="F:zinc ion binding"/>
    <property type="evidence" value="ECO:0007669"/>
    <property type="project" value="UniProtKB-KW"/>
</dbReference>
<gene>
    <name evidence="3" type="ORF">H5410_009047</name>
</gene>
<dbReference type="AlphaFoldDB" id="A0A9J6AGQ2"/>
<dbReference type="OrthoDB" id="1939383at2759"/>
<dbReference type="InterPro" id="IPR036875">
    <property type="entry name" value="Znf_CCHC_sf"/>
</dbReference>